<accession>A0A1M6V1E1</accession>
<evidence type="ECO:0000256" key="3">
    <source>
        <dbReference type="ARBA" id="ARBA00022801"/>
    </source>
</evidence>
<gene>
    <name evidence="9" type="ORF">SAMN04488028_10881</name>
</gene>
<dbReference type="Pfam" id="PF04616">
    <property type="entry name" value="Glyco_hydro_43"/>
    <property type="match status" value="1"/>
</dbReference>
<protein>
    <submittedName>
        <fullName evidence="9">Arabinan endo-1,5-alpha-L-arabinosidase</fullName>
    </submittedName>
</protein>
<dbReference type="Pfam" id="PF16369">
    <property type="entry name" value="GH43_C"/>
    <property type="match status" value="1"/>
</dbReference>
<evidence type="ECO:0000313" key="10">
    <source>
        <dbReference type="Proteomes" id="UP000184474"/>
    </source>
</evidence>
<dbReference type="InterPro" id="IPR032291">
    <property type="entry name" value="Abn2_C"/>
</dbReference>
<feature type="active site" description="Proton acceptor" evidence="5">
    <location>
        <position position="83"/>
    </location>
</feature>
<comment type="similarity">
    <text evidence="2 7">Belongs to the glycosyl hydrolase 43 family.</text>
</comment>
<sequence length="520" mass="58177">MKEIVKDTFLILVIVLITSLGVFTSCDDDSSSGTGINVIDPDQDSLDSNLGDGPIDFTQFNDTYGSIASTDNVYDWAHYNVHDPSIIDNGDFFYCYTTDVAYGTSVRPGHQIRRSKNLVEWEFVGWVVGGNNPNAQGDTGYPPLGLDHIHSNGGEPFDNLWAPYAMKVGGEYRVYYSISSEVPRLSAIGLMVSDNPYGPFEERGLVVTSLNNSTRQTNAIDPTVTVSPSGAHWFYYGSAWDGIYRIELDPSSGLPKQTGDIGTRVAQRAFTGNSINGNIEGPEIIHNEEFGKYYMFISYDWLQTKYNVRVGRSDSPDGPFYDILGRDMNDDVDDLPMILAPYRFQGHSGWQGVSHPSVFIDKESKEFYMGHQGRPGIDSYYMLLHIRQIHWTEDGWPMVSPERYAAEEETAVDESEIAGDWEQIVMNYQVVPGYADEQTSPDFQQGLSIVIHSDGTVSGTSTGTWTYESPWLTFDLEGESAPFKLKVERGRDWENEVDETILFTGLTTEGIAYWGKKIVK</sequence>
<dbReference type="GO" id="GO:0005975">
    <property type="term" value="P:carbohydrate metabolic process"/>
    <property type="evidence" value="ECO:0007669"/>
    <property type="project" value="InterPro"/>
</dbReference>
<dbReference type="EMBL" id="FRAA01000008">
    <property type="protein sequence ID" value="SHK75258.1"/>
    <property type="molecule type" value="Genomic_DNA"/>
</dbReference>
<dbReference type="RefSeq" id="WP_084190628.1">
    <property type="nucleotide sequence ID" value="NZ_FRAA01000008.1"/>
</dbReference>
<dbReference type="Proteomes" id="UP000184474">
    <property type="component" value="Unassembled WGS sequence"/>
</dbReference>
<dbReference type="STRING" id="156994.SAMN04488028_10881"/>
<evidence type="ECO:0000256" key="1">
    <source>
        <dbReference type="ARBA" id="ARBA00004834"/>
    </source>
</evidence>
<evidence type="ECO:0000256" key="7">
    <source>
        <dbReference type="RuleBase" id="RU361187"/>
    </source>
</evidence>
<dbReference type="PROSITE" id="PS51257">
    <property type="entry name" value="PROKAR_LIPOPROTEIN"/>
    <property type="match status" value="1"/>
</dbReference>
<evidence type="ECO:0000256" key="5">
    <source>
        <dbReference type="PIRSR" id="PIRSR606710-1"/>
    </source>
</evidence>
<dbReference type="Gene3D" id="2.115.10.20">
    <property type="entry name" value="Glycosyl hydrolase domain, family 43"/>
    <property type="match status" value="1"/>
</dbReference>
<comment type="pathway">
    <text evidence="1">Glycan metabolism; L-arabinan degradation.</text>
</comment>
<dbReference type="InterPro" id="IPR050727">
    <property type="entry name" value="GH43_arabinanases"/>
</dbReference>
<dbReference type="CDD" id="cd08998">
    <property type="entry name" value="GH43_Arb43a-like"/>
    <property type="match status" value="1"/>
</dbReference>
<evidence type="ECO:0000259" key="8">
    <source>
        <dbReference type="Pfam" id="PF16369"/>
    </source>
</evidence>
<organism evidence="9 10">
    <name type="scientific">Reichenbachiella agariperforans</name>
    <dbReference type="NCBI Taxonomy" id="156994"/>
    <lineage>
        <taxon>Bacteria</taxon>
        <taxon>Pseudomonadati</taxon>
        <taxon>Bacteroidota</taxon>
        <taxon>Cytophagia</taxon>
        <taxon>Cytophagales</taxon>
        <taxon>Reichenbachiellaceae</taxon>
        <taxon>Reichenbachiella</taxon>
    </lineage>
</organism>
<evidence type="ECO:0000256" key="6">
    <source>
        <dbReference type="PIRSR" id="PIRSR606710-2"/>
    </source>
</evidence>
<reference evidence="10" key="1">
    <citation type="submission" date="2016-11" db="EMBL/GenBank/DDBJ databases">
        <authorList>
            <person name="Varghese N."/>
            <person name="Submissions S."/>
        </authorList>
    </citation>
    <scope>NUCLEOTIDE SEQUENCE [LARGE SCALE GENOMIC DNA]</scope>
    <source>
        <strain evidence="10">DSM 26134</strain>
    </source>
</reference>
<dbReference type="InterPro" id="IPR006710">
    <property type="entry name" value="Glyco_hydro_43"/>
</dbReference>
<name>A0A1M6V1E1_REIAG</name>
<feature type="domain" description="Extracellular endo-alpha-(1-&gt;5)-L-arabinanase C-terminal" evidence="8">
    <location>
        <begin position="401"/>
        <end position="515"/>
    </location>
</feature>
<dbReference type="Gene3D" id="2.40.128.10">
    <property type="match status" value="1"/>
</dbReference>
<dbReference type="InterPro" id="IPR023296">
    <property type="entry name" value="Glyco_hydro_beta-prop_sf"/>
</dbReference>
<keyword evidence="10" id="KW-1185">Reference proteome</keyword>
<evidence type="ECO:0000256" key="4">
    <source>
        <dbReference type="ARBA" id="ARBA00023295"/>
    </source>
</evidence>
<keyword evidence="3 7" id="KW-0378">Hydrolase</keyword>
<proteinExistence type="inferred from homology"/>
<dbReference type="AlphaFoldDB" id="A0A1M6V1E1"/>
<feature type="site" description="Important for catalytic activity, responsible for pKa modulation of the active site Glu and correct orientation of both the proton donor and substrate" evidence="6">
    <location>
        <position position="221"/>
    </location>
</feature>
<keyword evidence="4 7" id="KW-0326">Glycosidase</keyword>
<dbReference type="PANTHER" id="PTHR43301:SF3">
    <property type="entry name" value="ARABINAN ENDO-1,5-ALPHA-L-ARABINOSIDASE A-RELATED"/>
    <property type="match status" value="1"/>
</dbReference>
<dbReference type="GO" id="GO:0004553">
    <property type="term" value="F:hydrolase activity, hydrolyzing O-glycosyl compounds"/>
    <property type="evidence" value="ECO:0007669"/>
    <property type="project" value="InterPro"/>
</dbReference>
<evidence type="ECO:0000256" key="2">
    <source>
        <dbReference type="ARBA" id="ARBA00009865"/>
    </source>
</evidence>
<dbReference type="PANTHER" id="PTHR43301">
    <property type="entry name" value="ARABINAN ENDO-1,5-ALPHA-L-ARABINOSIDASE"/>
    <property type="match status" value="1"/>
</dbReference>
<evidence type="ECO:0000313" key="9">
    <source>
        <dbReference type="EMBL" id="SHK75258.1"/>
    </source>
</evidence>
<feature type="active site" description="Proton donor" evidence="5">
    <location>
        <position position="280"/>
    </location>
</feature>
<dbReference type="SUPFAM" id="SSF75005">
    <property type="entry name" value="Arabinanase/levansucrase/invertase"/>
    <property type="match status" value="1"/>
</dbReference>